<organism evidence="8 9">
    <name type="scientific">Caligus rogercresseyi</name>
    <name type="common">Sea louse</name>
    <dbReference type="NCBI Taxonomy" id="217165"/>
    <lineage>
        <taxon>Eukaryota</taxon>
        <taxon>Metazoa</taxon>
        <taxon>Ecdysozoa</taxon>
        <taxon>Arthropoda</taxon>
        <taxon>Crustacea</taxon>
        <taxon>Multicrustacea</taxon>
        <taxon>Hexanauplia</taxon>
        <taxon>Copepoda</taxon>
        <taxon>Siphonostomatoida</taxon>
        <taxon>Caligidae</taxon>
        <taxon>Caligus</taxon>
    </lineage>
</organism>
<reference evidence="9" key="1">
    <citation type="submission" date="2021-01" db="EMBL/GenBank/DDBJ databases">
        <title>Caligus Genome Assembly.</title>
        <authorList>
            <person name="Gallardo-Escarate C."/>
        </authorList>
    </citation>
    <scope>NUCLEOTIDE SEQUENCE [LARGE SCALE GENOMIC DNA]</scope>
</reference>
<feature type="domain" description="Gamma tubulin complex component C-terminal" evidence="6">
    <location>
        <begin position="292"/>
        <end position="489"/>
    </location>
</feature>
<evidence type="ECO:0000256" key="1">
    <source>
        <dbReference type="ARBA" id="ARBA00010337"/>
    </source>
</evidence>
<dbReference type="OrthoDB" id="2192946at2759"/>
<gene>
    <name evidence="8" type="ORF">FKW44_006086</name>
</gene>
<dbReference type="GO" id="GO:0007020">
    <property type="term" value="P:microtubule nucleation"/>
    <property type="evidence" value="ECO:0007669"/>
    <property type="project" value="InterPro"/>
</dbReference>
<feature type="domain" description="Gamma tubulin complex component protein N-terminal" evidence="7">
    <location>
        <begin position="24"/>
        <end position="288"/>
    </location>
</feature>
<dbReference type="EMBL" id="CP045893">
    <property type="protein sequence ID" value="QQP53566.1"/>
    <property type="molecule type" value="Genomic_DNA"/>
</dbReference>
<dbReference type="PANTHER" id="PTHR19302">
    <property type="entry name" value="GAMMA TUBULIN COMPLEX PROTEIN"/>
    <property type="match status" value="1"/>
</dbReference>
<dbReference type="InterPro" id="IPR040457">
    <property type="entry name" value="GCP_C"/>
</dbReference>
<keyword evidence="9" id="KW-1185">Reference proteome</keyword>
<dbReference type="Pfam" id="PF17681">
    <property type="entry name" value="GCP_N_terminal"/>
    <property type="match status" value="1"/>
</dbReference>
<dbReference type="InterPro" id="IPR042241">
    <property type="entry name" value="GCP_C_sf"/>
</dbReference>
<comment type="similarity">
    <text evidence="1 5">Belongs to the TUBGCP family.</text>
</comment>
<sequence>MPWSKTFSAVSWAYQESTSYPNSTHAIFFSINESCDTTLRELVNRITPLCLHYSTVVRFAETMSSRDAGRVNQALSGAMHAFLKDYYIFIAQLESQKDLSLNKLWFHLQSTMQTLATLAEVCDMIESAKARGGRTLSLLHEQVVIHNGRGDALKNIGEFLVERASRPFFETLSLWIQKGIISDPGKDFFVEDNEVIERLMLPLEYSDYWEKRYSLNVNLAPNFLYQHIDKILRNGKYLNVIQQCDRTTQWPPQDNKTIEYKSSPEYYINPLESAYAFASKTLLDLLVKDRDLIGHLKSVKHYFLLDQGDFIVQFMDLCEAELLQNVNQVEPARLESLLELALRTSGANGDPYKDNVVIELLPYDLIHQMCRILSIDTGSEVDFKEPLPDEELSGLEAFAFGYDVSWPISLVLNRKSLACYQMLLRHIFYCKHVERQLCNVWVLTKVTKELPPDQFSIYGPCFALKQKMLNFLQNLEYYMTFEVLEPNWETSYPKSRAERSPTWTRSWRSTRTSS</sequence>
<evidence type="ECO:0000256" key="3">
    <source>
        <dbReference type="ARBA" id="ARBA00022701"/>
    </source>
</evidence>
<dbReference type="GO" id="GO:0051225">
    <property type="term" value="P:spindle assembly"/>
    <property type="evidence" value="ECO:0007669"/>
    <property type="project" value="TreeGrafter"/>
</dbReference>
<name>A0A7T8KCV4_CALRO</name>
<dbReference type="InterPro" id="IPR007259">
    <property type="entry name" value="GCP"/>
</dbReference>
<dbReference type="GO" id="GO:0000930">
    <property type="term" value="C:gamma-tubulin complex"/>
    <property type="evidence" value="ECO:0007669"/>
    <property type="project" value="TreeGrafter"/>
</dbReference>
<dbReference type="GO" id="GO:0000922">
    <property type="term" value="C:spindle pole"/>
    <property type="evidence" value="ECO:0007669"/>
    <property type="project" value="InterPro"/>
</dbReference>
<dbReference type="GO" id="GO:0031122">
    <property type="term" value="P:cytoplasmic microtubule organization"/>
    <property type="evidence" value="ECO:0007669"/>
    <property type="project" value="TreeGrafter"/>
</dbReference>
<evidence type="ECO:0000256" key="2">
    <source>
        <dbReference type="ARBA" id="ARBA00022490"/>
    </source>
</evidence>
<dbReference type="GO" id="GO:0000278">
    <property type="term" value="P:mitotic cell cycle"/>
    <property type="evidence" value="ECO:0007669"/>
    <property type="project" value="TreeGrafter"/>
</dbReference>
<evidence type="ECO:0000313" key="9">
    <source>
        <dbReference type="Proteomes" id="UP000595437"/>
    </source>
</evidence>
<dbReference type="GO" id="GO:0043015">
    <property type="term" value="F:gamma-tubulin binding"/>
    <property type="evidence" value="ECO:0007669"/>
    <property type="project" value="InterPro"/>
</dbReference>
<evidence type="ECO:0000256" key="4">
    <source>
        <dbReference type="ARBA" id="ARBA00023212"/>
    </source>
</evidence>
<evidence type="ECO:0000313" key="8">
    <source>
        <dbReference type="EMBL" id="QQP53566.1"/>
    </source>
</evidence>
<dbReference type="Proteomes" id="UP000595437">
    <property type="component" value="Chromosome 4"/>
</dbReference>
<proteinExistence type="inferred from homology"/>
<dbReference type="GO" id="GO:0005874">
    <property type="term" value="C:microtubule"/>
    <property type="evidence" value="ECO:0007669"/>
    <property type="project" value="UniProtKB-KW"/>
</dbReference>
<dbReference type="InterPro" id="IPR041470">
    <property type="entry name" value="GCP_N"/>
</dbReference>
<dbReference type="FunFam" id="1.20.120.1900:FF:000037">
    <property type="entry name" value="Gamma-tubulin complex component"/>
    <property type="match status" value="1"/>
</dbReference>
<dbReference type="Gene3D" id="1.20.120.1900">
    <property type="entry name" value="Gamma-tubulin complex, C-terminal domain"/>
    <property type="match status" value="1"/>
</dbReference>
<accession>A0A7T8KCV4</accession>
<protein>
    <recommendedName>
        <fullName evidence="5">Gamma-tubulin complex component</fullName>
    </recommendedName>
</protein>
<keyword evidence="3 5" id="KW-0493">Microtubule</keyword>
<dbReference type="AlphaFoldDB" id="A0A7T8KCV4"/>
<evidence type="ECO:0000256" key="5">
    <source>
        <dbReference type="RuleBase" id="RU363050"/>
    </source>
</evidence>
<dbReference type="GO" id="GO:0051321">
    <property type="term" value="P:meiotic cell cycle"/>
    <property type="evidence" value="ECO:0007669"/>
    <property type="project" value="TreeGrafter"/>
</dbReference>
<evidence type="ECO:0000259" key="6">
    <source>
        <dbReference type="Pfam" id="PF04130"/>
    </source>
</evidence>
<dbReference type="Pfam" id="PF04130">
    <property type="entry name" value="GCP_C_terminal"/>
    <property type="match status" value="1"/>
</dbReference>
<keyword evidence="4 5" id="KW-0206">Cytoskeleton</keyword>
<keyword evidence="2 5" id="KW-0963">Cytoplasm</keyword>
<evidence type="ECO:0000259" key="7">
    <source>
        <dbReference type="Pfam" id="PF17681"/>
    </source>
</evidence>
<comment type="subcellular location">
    <subcellularLocation>
        <location evidence="5">Cytoplasm</location>
        <location evidence="5">Cytoskeleton</location>
        <location evidence="5">Microtubule organizing center</location>
    </subcellularLocation>
</comment>
<dbReference type="GO" id="GO:0051011">
    <property type="term" value="F:microtubule minus-end binding"/>
    <property type="evidence" value="ECO:0007669"/>
    <property type="project" value="TreeGrafter"/>
</dbReference>
<dbReference type="PANTHER" id="PTHR19302:SF13">
    <property type="entry name" value="GAMMA-TUBULIN COMPLEX COMPONENT 2"/>
    <property type="match status" value="1"/>
</dbReference>